<dbReference type="EMBL" id="KQ965812">
    <property type="protein sequence ID" value="KXS10888.1"/>
    <property type="molecule type" value="Genomic_DNA"/>
</dbReference>
<proteinExistence type="predicted"/>
<organism evidence="1 2">
    <name type="scientific">Gonapodya prolifera (strain JEL478)</name>
    <name type="common">Monoblepharis prolifera</name>
    <dbReference type="NCBI Taxonomy" id="1344416"/>
    <lineage>
        <taxon>Eukaryota</taxon>
        <taxon>Fungi</taxon>
        <taxon>Fungi incertae sedis</taxon>
        <taxon>Chytridiomycota</taxon>
        <taxon>Chytridiomycota incertae sedis</taxon>
        <taxon>Monoblepharidomycetes</taxon>
        <taxon>Monoblepharidales</taxon>
        <taxon>Gonapodyaceae</taxon>
        <taxon>Gonapodya</taxon>
    </lineage>
</organism>
<evidence type="ECO:0000313" key="2">
    <source>
        <dbReference type="Proteomes" id="UP000070544"/>
    </source>
</evidence>
<gene>
    <name evidence="1" type="ORF">M427DRAFT_459508</name>
</gene>
<reference evidence="1 2" key="1">
    <citation type="journal article" date="2015" name="Genome Biol. Evol.">
        <title>Phylogenomic analyses indicate that early fungi evolved digesting cell walls of algal ancestors of land plants.</title>
        <authorList>
            <person name="Chang Y."/>
            <person name="Wang S."/>
            <person name="Sekimoto S."/>
            <person name="Aerts A.L."/>
            <person name="Choi C."/>
            <person name="Clum A."/>
            <person name="LaButti K.M."/>
            <person name="Lindquist E.A."/>
            <person name="Yee Ngan C."/>
            <person name="Ohm R.A."/>
            <person name="Salamov A.A."/>
            <person name="Grigoriev I.V."/>
            <person name="Spatafora J.W."/>
            <person name="Berbee M.L."/>
        </authorList>
    </citation>
    <scope>NUCLEOTIDE SEQUENCE [LARGE SCALE GENOMIC DNA]</scope>
    <source>
        <strain evidence="1 2">JEL478</strain>
    </source>
</reference>
<keyword evidence="2" id="KW-1185">Reference proteome</keyword>
<name>A0A139A2L5_GONPJ</name>
<dbReference type="Proteomes" id="UP000070544">
    <property type="component" value="Unassembled WGS sequence"/>
</dbReference>
<evidence type="ECO:0000313" key="1">
    <source>
        <dbReference type="EMBL" id="KXS10888.1"/>
    </source>
</evidence>
<sequence length="179" mass="19403">MNWGFVEESSQPVDSASSLGYYDLAALPLGMLLSRFASVFQRAPFNPPPLTSLSTLDASTSQLHHSSRIRVFCIIRVPCRTQPSTTDVTRKIQVTHTTPRSVPPGGGASTWPEAGFVSTEVDCAILASVERSAESINSCKQDIPQLASDRPSEMSPLPLCPPAPVPSRFPHLCEEIDPR</sequence>
<accession>A0A139A2L5</accession>
<dbReference type="AlphaFoldDB" id="A0A139A2L5"/>
<protein>
    <submittedName>
        <fullName evidence="1">Uncharacterized protein</fullName>
    </submittedName>
</protein>